<sequence length="299" mass="32213">MATLDSRLIEALQIDGRMSYTALAEICGVPRAIVSNHVQKLLGSGVVEIVAVTHPELLGVKALAHVSIEVSGPTQPVAAALRDSDAAVYVSVVSGQFSVITELRVSDHRSLFEEVAWIRRLPGVRAVSTLVYAEVLRGIFMPKEALQSEIRLDSTDVKIIELLERDGRMSFLKLGELTGLSPSAVRTRTNQLIANSILRIGAVVKRRGGSVSTAMGMGLNIVESASEVSDAVAALPGMEFCARTLGRFDLVGTTAAGSASEAFAMIERLKGMQGVLAIETWTHLEVSKEHYARRLDLRH</sequence>
<evidence type="ECO:0000256" key="3">
    <source>
        <dbReference type="ARBA" id="ARBA00023163"/>
    </source>
</evidence>
<dbReference type="PANTHER" id="PTHR30154">
    <property type="entry name" value="LEUCINE-RESPONSIVE REGULATORY PROTEIN"/>
    <property type="match status" value="1"/>
</dbReference>
<dbReference type="Gene3D" id="3.30.70.920">
    <property type="match status" value="2"/>
</dbReference>
<evidence type="ECO:0000313" key="5">
    <source>
        <dbReference type="EMBL" id="MFD1846970.1"/>
    </source>
</evidence>
<evidence type="ECO:0000256" key="1">
    <source>
        <dbReference type="ARBA" id="ARBA00023015"/>
    </source>
</evidence>
<dbReference type="SUPFAM" id="SSF54909">
    <property type="entry name" value="Dimeric alpha+beta barrel"/>
    <property type="match status" value="2"/>
</dbReference>
<dbReference type="InterPro" id="IPR019888">
    <property type="entry name" value="Tscrpt_reg_AsnC-like"/>
</dbReference>
<keyword evidence="6" id="KW-1185">Reference proteome</keyword>
<dbReference type="PANTHER" id="PTHR30154:SF34">
    <property type="entry name" value="TRANSCRIPTIONAL REGULATOR AZLB"/>
    <property type="match status" value="1"/>
</dbReference>
<evidence type="ECO:0000256" key="2">
    <source>
        <dbReference type="ARBA" id="ARBA00023125"/>
    </source>
</evidence>
<dbReference type="EMBL" id="JBHUGA010000034">
    <property type="protein sequence ID" value="MFD1846970.1"/>
    <property type="molecule type" value="Genomic_DNA"/>
</dbReference>
<keyword evidence="1" id="KW-0805">Transcription regulation</keyword>
<reference evidence="6" key="1">
    <citation type="journal article" date="2019" name="Int. J. Syst. Evol. Microbiol.">
        <title>The Global Catalogue of Microorganisms (GCM) 10K type strain sequencing project: providing services to taxonomists for standard genome sequencing and annotation.</title>
        <authorList>
            <consortium name="The Broad Institute Genomics Platform"/>
            <consortium name="The Broad Institute Genome Sequencing Center for Infectious Disease"/>
            <person name="Wu L."/>
            <person name="Ma J."/>
        </authorList>
    </citation>
    <scope>NUCLEOTIDE SEQUENCE [LARGE SCALE GENOMIC DNA]</scope>
    <source>
        <strain evidence="6">JCM 11496</strain>
    </source>
</reference>
<dbReference type="SUPFAM" id="SSF46785">
    <property type="entry name" value="Winged helix' DNA-binding domain"/>
    <property type="match status" value="2"/>
</dbReference>
<dbReference type="SMART" id="SM00344">
    <property type="entry name" value="HTH_ASNC"/>
    <property type="match status" value="2"/>
</dbReference>
<dbReference type="Pfam" id="PF13404">
    <property type="entry name" value="HTH_AsnC-type"/>
    <property type="match status" value="2"/>
</dbReference>
<dbReference type="PRINTS" id="PR00033">
    <property type="entry name" value="HTHASNC"/>
</dbReference>
<organism evidence="5 6">
    <name type="scientific">Arthrobacter flavus</name>
    <dbReference type="NCBI Taxonomy" id="95172"/>
    <lineage>
        <taxon>Bacteria</taxon>
        <taxon>Bacillati</taxon>
        <taxon>Actinomycetota</taxon>
        <taxon>Actinomycetes</taxon>
        <taxon>Micrococcales</taxon>
        <taxon>Micrococcaceae</taxon>
        <taxon>Arthrobacter</taxon>
    </lineage>
</organism>
<evidence type="ECO:0000259" key="4">
    <source>
        <dbReference type="PROSITE" id="PS50956"/>
    </source>
</evidence>
<keyword evidence="3" id="KW-0804">Transcription</keyword>
<gene>
    <name evidence="5" type="ORF">ACFSFX_10200</name>
</gene>
<name>A0ABW4Q8I4_9MICC</name>
<dbReference type="Proteomes" id="UP001597307">
    <property type="component" value="Unassembled WGS sequence"/>
</dbReference>
<dbReference type="RefSeq" id="WP_343878363.1">
    <property type="nucleotide sequence ID" value="NZ_BAAAIJ010000014.1"/>
</dbReference>
<dbReference type="InterPro" id="IPR000485">
    <property type="entry name" value="AsnC-type_HTH_dom"/>
</dbReference>
<dbReference type="InterPro" id="IPR011008">
    <property type="entry name" value="Dimeric_a/b-barrel"/>
</dbReference>
<evidence type="ECO:0000313" key="6">
    <source>
        <dbReference type="Proteomes" id="UP001597307"/>
    </source>
</evidence>
<dbReference type="PROSITE" id="PS50956">
    <property type="entry name" value="HTH_ASNC_2"/>
    <property type="match status" value="2"/>
</dbReference>
<keyword evidence="2" id="KW-0238">DNA-binding</keyword>
<dbReference type="InterPro" id="IPR036390">
    <property type="entry name" value="WH_DNA-bd_sf"/>
</dbReference>
<protein>
    <submittedName>
        <fullName evidence="5">Lrp/AsnC family transcriptional regulator</fullName>
    </submittedName>
</protein>
<dbReference type="InterPro" id="IPR036388">
    <property type="entry name" value="WH-like_DNA-bd_sf"/>
</dbReference>
<proteinExistence type="predicted"/>
<feature type="domain" description="HTH asnC-type" evidence="4">
    <location>
        <begin position="152"/>
        <end position="195"/>
    </location>
</feature>
<comment type="caution">
    <text evidence="5">The sequence shown here is derived from an EMBL/GenBank/DDBJ whole genome shotgun (WGS) entry which is preliminary data.</text>
</comment>
<accession>A0ABW4Q8I4</accession>
<dbReference type="Gene3D" id="1.10.10.10">
    <property type="entry name" value="Winged helix-like DNA-binding domain superfamily/Winged helix DNA-binding domain"/>
    <property type="match status" value="2"/>
</dbReference>
<feature type="domain" description="HTH asnC-type" evidence="4">
    <location>
        <begin position="1"/>
        <end position="61"/>
    </location>
</feature>